<dbReference type="InterPro" id="IPR050765">
    <property type="entry name" value="Riboflavin_Biosynth_HTPR"/>
</dbReference>
<evidence type="ECO:0000259" key="1">
    <source>
        <dbReference type="Pfam" id="PF01872"/>
    </source>
</evidence>
<dbReference type="PANTHER" id="PTHR38011:SF11">
    <property type="entry name" value="2,5-DIAMINO-6-RIBOSYLAMINO-4(3H)-PYRIMIDINONE 5'-PHOSPHATE REDUCTASE"/>
    <property type="match status" value="1"/>
</dbReference>
<feature type="domain" description="Bacterial bifunctional deaminase-reductase C-terminal" evidence="1">
    <location>
        <begin position="12"/>
        <end position="176"/>
    </location>
</feature>
<organism evidence="2 3">
    <name type="scientific">Buchananella hordeovulneris</name>
    <dbReference type="NCBI Taxonomy" id="52770"/>
    <lineage>
        <taxon>Bacteria</taxon>
        <taxon>Bacillati</taxon>
        <taxon>Actinomycetota</taxon>
        <taxon>Actinomycetes</taxon>
        <taxon>Actinomycetales</taxon>
        <taxon>Actinomycetaceae</taxon>
        <taxon>Buchananella</taxon>
    </lineage>
</organism>
<dbReference type="GO" id="GO:0009231">
    <property type="term" value="P:riboflavin biosynthetic process"/>
    <property type="evidence" value="ECO:0007669"/>
    <property type="project" value="InterPro"/>
</dbReference>
<dbReference type="InterPro" id="IPR024072">
    <property type="entry name" value="DHFR-like_dom_sf"/>
</dbReference>
<evidence type="ECO:0000313" key="3">
    <source>
        <dbReference type="Proteomes" id="UP000185612"/>
    </source>
</evidence>
<dbReference type="OrthoDB" id="9800865at2"/>
<dbReference type="SUPFAM" id="SSF53597">
    <property type="entry name" value="Dihydrofolate reductase-like"/>
    <property type="match status" value="1"/>
</dbReference>
<dbReference type="InParanoid" id="A0A1Q5PUX4"/>
<dbReference type="InterPro" id="IPR002734">
    <property type="entry name" value="RibDG_C"/>
</dbReference>
<dbReference type="AlphaFoldDB" id="A0A1Q5PUX4"/>
<dbReference type="EMBL" id="MQVS01000008">
    <property type="protein sequence ID" value="OKL51259.1"/>
    <property type="molecule type" value="Genomic_DNA"/>
</dbReference>
<dbReference type="STRING" id="52770.BSZ40_08080"/>
<dbReference type="GO" id="GO:0008703">
    <property type="term" value="F:5-amino-6-(5-phosphoribosylamino)uracil reductase activity"/>
    <property type="evidence" value="ECO:0007669"/>
    <property type="project" value="InterPro"/>
</dbReference>
<protein>
    <submittedName>
        <fullName evidence="2">Dihydrofolate reductase</fullName>
    </submittedName>
</protein>
<proteinExistence type="predicted"/>
<gene>
    <name evidence="2" type="ORF">BSZ40_08080</name>
</gene>
<sequence length="189" mass="21247">MNDTRRWRGHVFIGVSLDGFIARPDGDLAWLTNPPGRREHLRAESAQPAESWETFFPKIDHIVMGRGTYDTVVGFDEWPDMYDDKTVIVLSTTLPCETSGVTIVRTLGEAVDLLDGCDAREVYVDGGQTIQSFLRAGLVDEITTCWAPILIGRGRRLFDTIERDVLLTLVGNHTTDLGMVHSTYRVERH</sequence>
<dbReference type="RefSeq" id="WP_073825080.1">
    <property type="nucleotide sequence ID" value="NZ_MQVS01000008.1"/>
</dbReference>
<evidence type="ECO:0000313" key="2">
    <source>
        <dbReference type="EMBL" id="OKL51259.1"/>
    </source>
</evidence>
<comment type="caution">
    <text evidence="2">The sequence shown here is derived from an EMBL/GenBank/DDBJ whole genome shotgun (WGS) entry which is preliminary data.</text>
</comment>
<name>A0A1Q5PUX4_9ACTO</name>
<keyword evidence="3" id="KW-1185">Reference proteome</keyword>
<dbReference type="Pfam" id="PF01872">
    <property type="entry name" value="RibD_C"/>
    <property type="match status" value="1"/>
</dbReference>
<reference evidence="3" key="1">
    <citation type="submission" date="2016-12" db="EMBL/GenBank/DDBJ databases">
        <authorList>
            <person name="Meng X."/>
        </authorList>
    </citation>
    <scope>NUCLEOTIDE SEQUENCE [LARGE SCALE GENOMIC DNA]</scope>
    <source>
        <strain evidence="3">DSM 20732</strain>
    </source>
</reference>
<dbReference type="Gene3D" id="3.40.430.10">
    <property type="entry name" value="Dihydrofolate Reductase, subunit A"/>
    <property type="match status" value="1"/>
</dbReference>
<accession>A0A1Q5PUX4</accession>
<dbReference type="Proteomes" id="UP000185612">
    <property type="component" value="Unassembled WGS sequence"/>
</dbReference>
<dbReference type="PANTHER" id="PTHR38011">
    <property type="entry name" value="DIHYDROFOLATE REDUCTASE FAMILY PROTEIN (AFU_ORTHOLOGUE AFUA_8G06820)"/>
    <property type="match status" value="1"/>
</dbReference>